<dbReference type="EMBL" id="CP165735">
    <property type="protein sequence ID" value="XDV69650.1"/>
    <property type="molecule type" value="Genomic_DNA"/>
</dbReference>
<dbReference type="RefSeq" id="WP_337339402.1">
    <property type="nucleotide sequence ID" value="NZ_CP165735.1"/>
</dbReference>
<evidence type="ECO:0000259" key="1">
    <source>
        <dbReference type="Pfam" id="PF12728"/>
    </source>
</evidence>
<dbReference type="InterPro" id="IPR041657">
    <property type="entry name" value="HTH_17"/>
</dbReference>
<dbReference type="InterPro" id="IPR009061">
    <property type="entry name" value="DNA-bd_dom_put_sf"/>
</dbReference>
<dbReference type="NCBIfam" id="TIGR01764">
    <property type="entry name" value="excise"/>
    <property type="match status" value="1"/>
</dbReference>
<name>A0AB39YHU2_9MICC</name>
<sequence>MPEDAKKHRFLTTEQVAEELNVSVNQIRALLKSGDLRGIQVGGRNVWRIAATDVESYIAEAYRVTAERIAAGELPE</sequence>
<gene>
    <name evidence="2" type="ORF">ABQM86_11655</name>
</gene>
<dbReference type="AlphaFoldDB" id="A0AB39YHU2"/>
<feature type="domain" description="Helix-turn-helix" evidence="1">
    <location>
        <begin position="10"/>
        <end position="60"/>
    </location>
</feature>
<proteinExistence type="predicted"/>
<dbReference type="SUPFAM" id="SSF46955">
    <property type="entry name" value="Putative DNA-binding domain"/>
    <property type="match status" value="1"/>
</dbReference>
<dbReference type="InterPro" id="IPR010093">
    <property type="entry name" value="SinI_DNA-bd"/>
</dbReference>
<accession>A0AB39YHU2</accession>
<organism evidence="2">
    <name type="scientific">Paenarthrobacter sp. AMU7</name>
    <dbReference type="NCBI Taxonomy" id="3162492"/>
    <lineage>
        <taxon>Bacteria</taxon>
        <taxon>Bacillati</taxon>
        <taxon>Actinomycetota</taxon>
        <taxon>Actinomycetes</taxon>
        <taxon>Micrococcales</taxon>
        <taxon>Micrococcaceae</taxon>
        <taxon>Paenarthrobacter</taxon>
    </lineage>
</organism>
<dbReference type="GO" id="GO:0003677">
    <property type="term" value="F:DNA binding"/>
    <property type="evidence" value="ECO:0007669"/>
    <property type="project" value="InterPro"/>
</dbReference>
<dbReference type="Pfam" id="PF12728">
    <property type="entry name" value="HTH_17"/>
    <property type="match status" value="1"/>
</dbReference>
<protein>
    <submittedName>
        <fullName evidence="2">Helix-turn-helix domain-containing protein</fullName>
    </submittedName>
</protein>
<evidence type="ECO:0000313" key="2">
    <source>
        <dbReference type="EMBL" id="XDV69650.1"/>
    </source>
</evidence>
<reference evidence="2" key="1">
    <citation type="submission" date="2024-07" db="EMBL/GenBank/DDBJ databases">
        <authorList>
            <person name="Li J."/>
            <person name="Wei H."/>
            <person name="Ma J."/>
        </authorList>
    </citation>
    <scope>NUCLEOTIDE SEQUENCE</scope>
    <source>
        <strain evidence="2">AMU7</strain>
    </source>
</reference>